<gene>
    <name evidence="2" type="ORF">VNO77_40581</name>
</gene>
<proteinExistence type="predicted"/>
<evidence type="ECO:0000256" key="1">
    <source>
        <dbReference type="SAM" id="MobiDB-lite"/>
    </source>
</evidence>
<name>A0AAN9JYZ8_CANGL</name>
<evidence type="ECO:0000313" key="2">
    <source>
        <dbReference type="EMBL" id="KAK7307478.1"/>
    </source>
</evidence>
<feature type="region of interest" description="Disordered" evidence="1">
    <location>
        <begin position="40"/>
        <end position="68"/>
    </location>
</feature>
<accession>A0AAN9JYZ8</accession>
<protein>
    <submittedName>
        <fullName evidence="2">Uncharacterized protein</fullName>
    </submittedName>
</protein>
<feature type="compositionally biased region" description="Polar residues" evidence="1">
    <location>
        <begin position="45"/>
        <end position="55"/>
    </location>
</feature>
<comment type="caution">
    <text evidence="2">The sequence shown here is derived from an EMBL/GenBank/DDBJ whole genome shotgun (WGS) entry which is preliminary data.</text>
</comment>
<sequence length="68" mass="8042">MIKLSYSSQPIKWRQRQLGCYWLPLDEEKRMYIHHSFIHSPTLPYPSNSKGSELKNSPYPMEKSATND</sequence>
<keyword evidence="3" id="KW-1185">Reference proteome</keyword>
<dbReference type="EMBL" id="JAYMYQ010000010">
    <property type="protein sequence ID" value="KAK7307478.1"/>
    <property type="molecule type" value="Genomic_DNA"/>
</dbReference>
<evidence type="ECO:0000313" key="3">
    <source>
        <dbReference type="Proteomes" id="UP001367508"/>
    </source>
</evidence>
<dbReference type="Proteomes" id="UP001367508">
    <property type="component" value="Unassembled WGS sequence"/>
</dbReference>
<dbReference type="AlphaFoldDB" id="A0AAN9JYZ8"/>
<reference evidence="2 3" key="1">
    <citation type="submission" date="2024-01" db="EMBL/GenBank/DDBJ databases">
        <title>The genomes of 5 underutilized Papilionoideae crops provide insights into root nodulation and disease resistanc.</title>
        <authorList>
            <person name="Jiang F."/>
        </authorList>
    </citation>
    <scope>NUCLEOTIDE SEQUENCE [LARGE SCALE GENOMIC DNA]</scope>
    <source>
        <strain evidence="2">LVBAO_FW01</strain>
        <tissue evidence="2">Leaves</tissue>
    </source>
</reference>
<organism evidence="2 3">
    <name type="scientific">Canavalia gladiata</name>
    <name type="common">Sword bean</name>
    <name type="synonym">Dolichos gladiatus</name>
    <dbReference type="NCBI Taxonomy" id="3824"/>
    <lineage>
        <taxon>Eukaryota</taxon>
        <taxon>Viridiplantae</taxon>
        <taxon>Streptophyta</taxon>
        <taxon>Embryophyta</taxon>
        <taxon>Tracheophyta</taxon>
        <taxon>Spermatophyta</taxon>
        <taxon>Magnoliopsida</taxon>
        <taxon>eudicotyledons</taxon>
        <taxon>Gunneridae</taxon>
        <taxon>Pentapetalae</taxon>
        <taxon>rosids</taxon>
        <taxon>fabids</taxon>
        <taxon>Fabales</taxon>
        <taxon>Fabaceae</taxon>
        <taxon>Papilionoideae</taxon>
        <taxon>50 kb inversion clade</taxon>
        <taxon>NPAAA clade</taxon>
        <taxon>indigoferoid/millettioid clade</taxon>
        <taxon>Phaseoleae</taxon>
        <taxon>Canavalia</taxon>
    </lineage>
</organism>